<keyword evidence="5" id="KW-1133">Transmembrane helix</keyword>
<feature type="domain" description="HTH lysR-type" evidence="6">
    <location>
        <begin position="70"/>
        <end position="127"/>
    </location>
</feature>
<protein>
    <submittedName>
        <fullName evidence="7">LysR family transcriptional regulator</fullName>
    </submittedName>
</protein>
<keyword evidence="5" id="KW-0472">Membrane</keyword>
<evidence type="ECO:0000313" key="8">
    <source>
        <dbReference type="Proteomes" id="UP000241771"/>
    </source>
</evidence>
<evidence type="ECO:0000256" key="1">
    <source>
        <dbReference type="ARBA" id="ARBA00009437"/>
    </source>
</evidence>
<gene>
    <name evidence="7" type="ORF">C9I98_00095</name>
</gene>
<keyword evidence="2" id="KW-0805">Transcription regulation</keyword>
<dbReference type="PANTHER" id="PTHR30118">
    <property type="entry name" value="HTH-TYPE TRANSCRIPTIONAL REGULATOR LEUO-RELATED"/>
    <property type="match status" value="1"/>
</dbReference>
<comment type="similarity">
    <text evidence="1">Belongs to the LysR transcriptional regulatory family.</text>
</comment>
<dbReference type="Proteomes" id="UP000241771">
    <property type="component" value="Unassembled WGS sequence"/>
</dbReference>
<reference evidence="7 8" key="1">
    <citation type="submission" date="2018-01" db="EMBL/GenBank/DDBJ databases">
        <title>Whole genome sequencing of Histamine producing bacteria.</title>
        <authorList>
            <person name="Butler K."/>
        </authorList>
    </citation>
    <scope>NUCLEOTIDE SEQUENCE [LARGE SCALE GENOMIC DNA]</scope>
    <source>
        <strain evidence="7 8">DSM 100436</strain>
    </source>
</reference>
<dbReference type="PANTHER" id="PTHR30118:SF11">
    <property type="entry name" value="HTH-TYPE TRANSCRIPTIONAL REGULATOR YIDZ"/>
    <property type="match status" value="1"/>
</dbReference>
<proteinExistence type="inferred from homology"/>
<evidence type="ECO:0000256" key="5">
    <source>
        <dbReference type="SAM" id="Phobius"/>
    </source>
</evidence>
<dbReference type="InterPro" id="IPR050389">
    <property type="entry name" value="LysR-type_TF"/>
</dbReference>
<dbReference type="GO" id="GO:0003677">
    <property type="term" value="F:DNA binding"/>
    <property type="evidence" value="ECO:0007669"/>
    <property type="project" value="UniProtKB-KW"/>
</dbReference>
<comment type="caution">
    <text evidence="7">The sequence shown here is derived from an EMBL/GenBank/DDBJ whole genome shotgun (WGS) entry which is preliminary data.</text>
</comment>
<evidence type="ECO:0000259" key="6">
    <source>
        <dbReference type="PROSITE" id="PS50931"/>
    </source>
</evidence>
<dbReference type="PRINTS" id="PR00039">
    <property type="entry name" value="HTHLYSR"/>
</dbReference>
<evidence type="ECO:0000256" key="3">
    <source>
        <dbReference type="ARBA" id="ARBA00023125"/>
    </source>
</evidence>
<feature type="transmembrane region" description="Helical" evidence="5">
    <location>
        <begin position="12"/>
        <end position="32"/>
    </location>
</feature>
<name>A0A2T3NZK9_9GAMM</name>
<dbReference type="SUPFAM" id="SSF53850">
    <property type="entry name" value="Periplasmic binding protein-like II"/>
    <property type="match status" value="1"/>
</dbReference>
<keyword evidence="8" id="KW-1185">Reference proteome</keyword>
<evidence type="ECO:0000256" key="2">
    <source>
        <dbReference type="ARBA" id="ARBA00023015"/>
    </source>
</evidence>
<dbReference type="PROSITE" id="PS50931">
    <property type="entry name" value="HTH_LYSR"/>
    <property type="match status" value="1"/>
</dbReference>
<dbReference type="GO" id="GO:0003700">
    <property type="term" value="F:DNA-binding transcription factor activity"/>
    <property type="evidence" value="ECO:0007669"/>
    <property type="project" value="InterPro"/>
</dbReference>
<dbReference type="EMBL" id="PYMA01000001">
    <property type="protein sequence ID" value="PSW21707.1"/>
    <property type="molecule type" value="Genomic_DNA"/>
</dbReference>
<dbReference type="Gene3D" id="3.40.190.10">
    <property type="entry name" value="Periplasmic binding protein-like II"/>
    <property type="match status" value="2"/>
</dbReference>
<dbReference type="InterPro" id="IPR000847">
    <property type="entry name" value="LysR_HTH_N"/>
</dbReference>
<dbReference type="Gene3D" id="1.10.10.10">
    <property type="entry name" value="Winged helix-like DNA-binding domain superfamily/Winged helix DNA-binding domain"/>
    <property type="match status" value="1"/>
</dbReference>
<keyword evidence="4" id="KW-0804">Transcription</keyword>
<accession>A0A2T3NZK9</accession>
<organism evidence="7 8">
    <name type="scientific">Photobacterium sanctipauli</name>
    <dbReference type="NCBI Taxonomy" id="1342794"/>
    <lineage>
        <taxon>Bacteria</taxon>
        <taxon>Pseudomonadati</taxon>
        <taxon>Pseudomonadota</taxon>
        <taxon>Gammaproteobacteria</taxon>
        <taxon>Vibrionales</taxon>
        <taxon>Vibrionaceae</taxon>
        <taxon>Photobacterium</taxon>
    </lineage>
</organism>
<dbReference type="SUPFAM" id="SSF46785">
    <property type="entry name" value="Winged helix' DNA-binding domain"/>
    <property type="match status" value="1"/>
</dbReference>
<evidence type="ECO:0000256" key="4">
    <source>
        <dbReference type="ARBA" id="ARBA00023163"/>
    </source>
</evidence>
<keyword evidence="3" id="KW-0238">DNA-binding</keyword>
<evidence type="ECO:0000313" key="7">
    <source>
        <dbReference type="EMBL" id="PSW21707.1"/>
    </source>
</evidence>
<dbReference type="InterPro" id="IPR036390">
    <property type="entry name" value="WH_DNA-bd_sf"/>
</dbReference>
<dbReference type="InterPro" id="IPR036388">
    <property type="entry name" value="WH-like_DNA-bd_sf"/>
</dbReference>
<dbReference type="Pfam" id="PF00126">
    <property type="entry name" value="HTH_1"/>
    <property type="match status" value="1"/>
</dbReference>
<sequence>MKLVSSPKLFKQFIFCYVIHLSLILSWLIYLYPSYFKVQGSEGKFSNLEIAWYIKNNMEKVMPQRDANTLDLNMLRLFVVLYQEKNMRKAASRLHVTQPAISHSLKKLREHFSDQLFVKVPQGLEPTPLAHQIATVATAYIEGLSRELDSLTEFNPAEIEQTLRIAVASPILPCIAGNLYNRVKHHAPKASLEIITWTQQTFDDLSQNKVILGINYNTAEHGKHIISKVLTEITPTYIARKDHHYFKKKISNSLTLASMSLHL</sequence>
<dbReference type="AlphaFoldDB" id="A0A2T3NZK9"/>
<keyword evidence="5" id="KW-0812">Transmembrane</keyword>